<evidence type="ECO:0000313" key="1">
    <source>
        <dbReference type="Proteomes" id="UP000245341"/>
    </source>
</evidence>
<organism evidence="1 2">
    <name type="scientific">Leptonychotes weddellii</name>
    <name type="common">Weddell seal</name>
    <name type="synonym">Otaria weddellii</name>
    <dbReference type="NCBI Taxonomy" id="9713"/>
    <lineage>
        <taxon>Eukaryota</taxon>
        <taxon>Metazoa</taxon>
        <taxon>Chordata</taxon>
        <taxon>Craniata</taxon>
        <taxon>Vertebrata</taxon>
        <taxon>Euteleostomi</taxon>
        <taxon>Mammalia</taxon>
        <taxon>Eutheria</taxon>
        <taxon>Laurasiatheria</taxon>
        <taxon>Carnivora</taxon>
        <taxon>Caniformia</taxon>
        <taxon>Pinnipedia</taxon>
        <taxon>Phocidae</taxon>
        <taxon>Monachinae</taxon>
        <taxon>Lobodontini</taxon>
        <taxon>Leptonychotes</taxon>
    </lineage>
</organism>
<protein>
    <submittedName>
        <fullName evidence="2">Huntingtin-interacting protein M</fullName>
    </submittedName>
</protein>
<accession>A0A2U3YMI4</accession>
<evidence type="ECO:0000313" key="2">
    <source>
        <dbReference type="RefSeq" id="XP_006744929.1"/>
    </source>
</evidence>
<gene>
    <name evidence="2" type="primary">LOC102729768</name>
</gene>
<dbReference type="RefSeq" id="XP_006744929.1">
    <property type="nucleotide sequence ID" value="XM_006744866.2"/>
</dbReference>
<keyword evidence="1" id="KW-1185">Reference proteome</keyword>
<dbReference type="KEGG" id="lww:102729768"/>
<dbReference type="SUPFAM" id="SSF47113">
    <property type="entry name" value="Histone-fold"/>
    <property type="match status" value="1"/>
</dbReference>
<reference evidence="2" key="1">
    <citation type="submission" date="2025-08" db="UniProtKB">
        <authorList>
            <consortium name="RefSeq"/>
        </authorList>
    </citation>
    <scope>IDENTIFICATION</scope>
    <source>
        <tissue evidence="2">Liver</tissue>
    </source>
</reference>
<dbReference type="Gene3D" id="1.10.20.10">
    <property type="entry name" value="Histone, subunit A"/>
    <property type="match status" value="1"/>
</dbReference>
<dbReference type="OrthoDB" id="9664162at2759"/>
<dbReference type="AlphaFoldDB" id="A0A2U3YMI4"/>
<name>A0A2U3YMI4_LEPWE</name>
<dbReference type="STRING" id="9713.A0A2U3YMI4"/>
<proteinExistence type="predicted"/>
<sequence>MSAKKSYESSNQTQAHLITTELQFPLSYVDRLVQEDQYTHCLSSSTTDFLLTMLDYLTDYILDLVSTEANNSNMQTAPQEVERAVDSNGEPYHRLKDTAFTLFDEMPGSRRNG</sequence>
<dbReference type="Proteomes" id="UP000245341">
    <property type="component" value="Unplaced"/>
</dbReference>
<dbReference type="InterPro" id="IPR009072">
    <property type="entry name" value="Histone-fold"/>
</dbReference>
<dbReference type="GO" id="GO:0046982">
    <property type="term" value="F:protein heterodimerization activity"/>
    <property type="evidence" value="ECO:0007669"/>
    <property type="project" value="InterPro"/>
</dbReference>
<dbReference type="GeneID" id="102729768"/>